<organism evidence="1 2">
    <name type="scientific">Acanthopleuribacter pedis</name>
    <dbReference type="NCBI Taxonomy" id="442870"/>
    <lineage>
        <taxon>Bacteria</taxon>
        <taxon>Pseudomonadati</taxon>
        <taxon>Acidobacteriota</taxon>
        <taxon>Holophagae</taxon>
        <taxon>Acanthopleuribacterales</taxon>
        <taxon>Acanthopleuribacteraceae</taxon>
        <taxon>Acanthopleuribacter</taxon>
    </lineage>
</organism>
<dbReference type="RefSeq" id="WP_207856874.1">
    <property type="nucleotide sequence ID" value="NZ_JAFREP010000003.1"/>
</dbReference>
<dbReference type="Proteomes" id="UP000664417">
    <property type="component" value="Unassembled WGS sequence"/>
</dbReference>
<comment type="caution">
    <text evidence="1">The sequence shown here is derived from an EMBL/GenBank/DDBJ whole genome shotgun (WGS) entry which is preliminary data.</text>
</comment>
<protein>
    <submittedName>
        <fullName evidence="1">Uncharacterized protein</fullName>
    </submittedName>
</protein>
<dbReference type="AlphaFoldDB" id="A0A8J7QDF9"/>
<dbReference type="EMBL" id="JAFREP010000003">
    <property type="protein sequence ID" value="MBO1317570.1"/>
    <property type="molecule type" value="Genomic_DNA"/>
</dbReference>
<accession>A0A8J7QDF9</accession>
<evidence type="ECO:0000313" key="2">
    <source>
        <dbReference type="Proteomes" id="UP000664417"/>
    </source>
</evidence>
<gene>
    <name evidence="1" type="ORF">J3U88_03790</name>
</gene>
<sequence>MKPDTNPCLIAVFGASNVTVSLPTIVSTAFRAQTPPSEIAVGHGPGRSYGTVAGCFLYSYPGLLKCGLLDHCRRFRQANPHAPIQVLLTDIGNDLALTGQNRALHFWLDKLISRLEALNARIMVSRLPVASVTAMPRWKFNILRHIYFPFADTGFDQIKTLVTETQTQLDAWAAAGRFTSLATEPHWYTIDHFHLAFFRRKRVFHNWLAQLLGPIDPARRLGVSSLKLRLLPMKRYWRMRTRKYPASHSLELDQNCHLFYY</sequence>
<evidence type="ECO:0000313" key="1">
    <source>
        <dbReference type="EMBL" id="MBO1317570.1"/>
    </source>
</evidence>
<reference evidence="1" key="1">
    <citation type="submission" date="2021-03" db="EMBL/GenBank/DDBJ databases">
        <authorList>
            <person name="Wang G."/>
        </authorList>
    </citation>
    <scope>NUCLEOTIDE SEQUENCE</scope>
    <source>
        <strain evidence="1">KCTC 12899</strain>
    </source>
</reference>
<proteinExistence type="predicted"/>
<keyword evidence="2" id="KW-1185">Reference proteome</keyword>
<name>A0A8J7QDF9_9BACT</name>